<feature type="transmembrane region" description="Helical" evidence="5">
    <location>
        <begin position="310"/>
        <end position="328"/>
    </location>
</feature>
<name>A0ABV1VK65_9ACTN</name>
<evidence type="ECO:0000313" key="7">
    <source>
        <dbReference type="EMBL" id="MER6906833.1"/>
    </source>
</evidence>
<feature type="transmembrane region" description="Helical" evidence="5">
    <location>
        <begin position="54"/>
        <end position="74"/>
    </location>
</feature>
<proteinExistence type="predicted"/>
<dbReference type="PANTHER" id="PTHR11328:SF24">
    <property type="entry name" value="MAJOR FACILITATOR SUPERFAMILY (MFS) PROFILE DOMAIN-CONTAINING PROTEIN"/>
    <property type="match status" value="1"/>
</dbReference>
<feature type="domain" description="Major facilitator superfamily (MFS) profile" evidence="6">
    <location>
        <begin position="244"/>
        <end position="464"/>
    </location>
</feature>
<keyword evidence="8" id="KW-1185">Reference proteome</keyword>
<keyword evidence="4 5" id="KW-0472">Membrane</keyword>
<feature type="transmembrane region" description="Helical" evidence="5">
    <location>
        <begin position="94"/>
        <end position="115"/>
    </location>
</feature>
<feature type="transmembrane region" description="Helical" evidence="5">
    <location>
        <begin position="194"/>
        <end position="212"/>
    </location>
</feature>
<accession>A0ABV1VK65</accession>
<dbReference type="PANTHER" id="PTHR11328">
    <property type="entry name" value="MAJOR FACILITATOR SUPERFAMILY DOMAIN-CONTAINING PROTEIN"/>
    <property type="match status" value="1"/>
</dbReference>
<evidence type="ECO:0000256" key="2">
    <source>
        <dbReference type="ARBA" id="ARBA00022692"/>
    </source>
</evidence>
<comment type="subcellular location">
    <subcellularLocation>
        <location evidence="1">Cell membrane</location>
        <topology evidence="1">Multi-pass membrane protein</topology>
    </subcellularLocation>
</comment>
<feature type="transmembrane region" description="Helical" evidence="5">
    <location>
        <begin position="421"/>
        <end position="440"/>
    </location>
</feature>
<dbReference type="InterPro" id="IPR039672">
    <property type="entry name" value="MFS_2"/>
</dbReference>
<dbReference type="Pfam" id="PF13347">
    <property type="entry name" value="MFS_2"/>
    <property type="match status" value="1"/>
</dbReference>
<keyword evidence="2 5" id="KW-0812">Transmembrane</keyword>
<dbReference type="Proteomes" id="UP001490330">
    <property type="component" value="Unassembled WGS sequence"/>
</dbReference>
<evidence type="ECO:0000256" key="5">
    <source>
        <dbReference type="SAM" id="Phobius"/>
    </source>
</evidence>
<evidence type="ECO:0000259" key="6">
    <source>
        <dbReference type="PROSITE" id="PS50850"/>
    </source>
</evidence>
<dbReference type="InterPro" id="IPR036259">
    <property type="entry name" value="MFS_trans_sf"/>
</dbReference>
<dbReference type="EMBL" id="JBEPCV010000025">
    <property type="protein sequence ID" value="MER6906833.1"/>
    <property type="molecule type" value="Genomic_DNA"/>
</dbReference>
<dbReference type="RefSeq" id="WP_350720715.1">
    <property type="nucleotide sequence ID" value="NZ_JBEPCO010000021.1"/>
</dbReference>
<dbReference type="PROSITE" id="PS50850">
    <property type="entry name" value="MFS"/>
    <property type="match status" value="1"/>
</dbReference>
<feature type="transmembrane region" description="Helical" evidence="5">
    <location>
        <begin position="283"/>
        <end position="303"/>
    </location>
</feature>
<dbReference type="Gene3D" id="1.20.1250.20">
    <property type="entry name" value="MFS general substrate transporter like domains"/>
    <property type="match status" value="2"/>
</dbReference>
<feature type="transmembrane region" description="Helical" evidence="5">
    <location>
        <begin position="21"/>
        <end position="48"/>
    </location>
</feature>
<dbReference type="SUPFAM" id="SSF103473">
    <property type="entry name" value="MFS general substrate transporter"/>
    <property type="match status" value="1"/>
</dbReference>
<sequence>MSQANRTAAHDAPTRGGRLPLGGLLMFSGGSLAMGAWVTVPGLLLLYFLTDVLAVDPALAGLVLLLPKIADVLLHPWVGRLSDADLARRGDRRLLMAAACALPFAFALLFAPPGGIAGPAAAAWVAVAFVCGNLLFALYQVPYLAAPADLGIGYAERTRLMGFRMVVLTAGILVCGLVAPLITGQDDPTRGGYARMGVLLGLGMLATMALGIHGARRLTAAVPAPASAAHLGGLGALRSALRDRQFRLLAGSYLAMSTTSHLVLAAVPYYAEYELGRPRLTTVLVAAFVAPALVATPAWVAAARRFGKQPLLLVAQGVFALGSLALAVGRPLGLPALVGAVVVLGIAFAAMQLLPFSMMPDVIEASGATSTAGAYTGVWTAAEATGAALGPYLYAGLLALSGFTASAAGQTVPQPGTALTALRLGFGLLPAALVLLAVLIQRGYTLDRRLRAAEASKHLARDVS</sequence>
<feature type="transmembrane region" description="Helical" evidence="5">
    <location>
        <begin position="162"/>
        <end position="182"/>
    </location>
</feature>
<feature type="transmembrane region" description="Helical" evidence="5">
    <location>
        <begin position="121"/>
        <end position="141"/>
    </location>
</feature>
<dbReference type="InterPro" id="IPR020846">
    <property type="entry name" value="MFS_dom"/>
</dbReference>
<comment type="caution">
    <text evidence="7">The sequence shown here is derived from an EMBL/GenBank/DDBJ whole genome shotgun (WGS) entry which is preliminary data.</text>
</comment>
<reference evidence="7 8" key="1">
    <citation type="submission" date="2024-06" db="EMBL/GenBank/DDBJ databases">
        <title>The Natural Products Discovery Center: Release of the First 8490 Sequenced Strains for Exploring Actinobacteria Biosynthetic Diversity.</title>
        <authorList>
            <person name="Kalkreuter E."/>
            <person name="Kautsar S.A."/>
            <person name="Yang D."/>
            <person name="Bader C.D."/>
            <person name="Teijaro C.N."/>
            <person name="Fluegel L."/>
            <person name="Davis C.M."/>
            <person name="Simpson J.R."/>
            <person name="Lauterbach L."/>
            <person name="Steele A.D."/>
            <person name="Gui C."/>
            <person name="Meng S."/>
            <person name="Li G."/>
            <person name="Viehrig K."/>
            <person name="Ye F."/>
            <person name="Su P."/>
            <person name="Kiefer A.F."/>
            <person name="Nichols A."/>
            <person name="Cepeda A.J."/>
            <person name="Yan W."/>
            <person name="Fan B."/>
            <person name="Jiang Y."/>
            <person name="Adhikari A."/>
            <person name="Zheng C.-J."/>
            <person name="Schuster L."/>
            <person name="Cowan T.M."/>
            <person name="Smanski M.J."/>
            <person name="Chevrette M.G."/>
            <person name="De Carvalho L.P.S."/>
            <person name="Shen B."/>
        </authorList>
    </citation>
    <scope>NUCLEOTIDE SEQUENCE [LARGE SCALE GENOMIC DNA]</scope>
    <source>
        <strain evidence="7 8">NPDC000632</strain>
    </source>
</reference>
<evidence type="ECO:0000256" key="3">
    <source>
        <dbReference type="ARBA" id="ARBA00022989"/>
    </source>
</evidence>
<feature type="transmembrane region" description="Helical" evidence="5">
    <location>
        <begin position="248"/>
        <end position="271"/>
    </location>
</feature>
<protein>
    <submittedName>
        <fullName evidence="7">MFS transporter</fullName>
    </submittedName>
</protein>
<organism evidence="7 8">
    <name type="scientific">Streptomyces flaveolus</name>
    <dbReference type="NCBI Taxonomy" id="67297"/>
    <lineage>
        <taxon>Bacteria</taxon>
        <taxon>Bacillati</taxon>
        <taxon>Actinomycetota</taxon>
        <taxon>Actinomycetes</taxon>
        <taxon>Kitasatosporales</taxon>
        <taxon>Streptomycetaceae</taxon>
        <taxon>Streptomyces</taxon>
    </lineage>
</organism>
<gene>
    <name evidence="7" type="ORF">ABT322_24465</name>
</gene>
<evidence type="ECO:0000256" key="1">
    <source>
        <dbReference type="ARBA" id="ARBA00004651"/>
    </source>
</evidence>
<feature type="transmembrane region" description="Helical" evidence="5">
    <location>
        <begin position="334"/>
        <end position="354"/>
    </location>
</feature>
<evidence type="ECO:0000313" key="8">
    <source>
        <dbReference type="Proteomes" id="UP001490330"/>
    </source>
</evidence>
<keyword evidence="3 5" id="KW-1133">Transmembrane helix</keyword>
<evidence type="ECO:0000256" key="4">
    <source>
        <dbReference type="ARBA" id="ARBA00023136"/>
    </source>
</evidence>